<name>A0A1H8C4U1_STIAU</name>
<protein>
    <submittedName>
        <fullName evidence="3">Outer membrane beta-barrel protein</fullName>
    </submittedName>
</protein>
<keyword evidence="4" id="KW-1185">Reference proteome</keyword>
<dbReference type="AlphaFoldDB" id="A0A1H8C4U1"/>
<reference evidence="4" key="1">
    <citation type="submission" date="2016-10" db="EMBL/GenBank/DDBJ databases">
        <authorList>
            <person name="Varghese N."/>
            <person name="Submissions S."/>
        </authorList>
    </citation>
    <scope>NUCLEOTIDE SEQUENCE [LARGE SCALE GENOMIC DNA]</scope>
    <source>
        <strain evidence="4">DSM 17044</strain>
    </source>
</reference>
<keyword evidence="2" id="KW-0732">Signal</keyword>
<feature type="signal peptide" evidence="2">
    <location>
        <begin position="1"/>
        <end position="20"/>
    </location>
</feature>
<evidence type="ECO:0000313" key="4">
    <source>
        <dbReference type="Proteomes" id="UP000182719"/>
    </source>
</evidence>
<dbReference type="OrthoDB" id="5495025at2"/>
<gene>
    <name evidence="3" type="ORF">SAMN05444354_12586</name>
</gene>
<evidence type="ECO:0000313" key="3">
    <source>
        <dbReference type="EMBL" id="SEM90191.1"/>
    </source>
</evidence>
<dbReference type="RefSeq" id="WP_075010476.1">
    <property type="nucleotide sequence ID" value="NZ_FOAP01000025.1"/>
</dbReference>
<evidence type="ECO:0000256" key="1">
    <source>
        <dbReference type="SAM" id="MobiDB-lite"/>
    </source>
</evidence>
<accession>A0A1H8C4U1</accession>
<dbReference type="EMBL" id="FOAP01000025">
    <property type="protein sequence ID" value="SEM90191.1"/>
    <property type="molecule type" value="Genomic_DNA"/>
</dbReference>
<feature type="chain" id="PRO_5010357571" evidence="2">
    <location>
        <begin position="21"/>
        <end position="275"/>
    </location>
</feature>
<organism evidence="3 4">
    <name type="scientific">Stigmatella aurantiaca</name>
    <dbReference type="NCBI Taxonomy" id="41"/>
    <lineage>
        <taxon>Bacteria</taxon>
        <taxon>Pseudomonadati</taxon>
        <taxon>Myxococcota</taxon>
        <taxon>Myxococcia</taxon>
        <taxon>Myxococcales</taxon>
        <taxon>Cystobacterineae</taxon>
        <taxon>Archangiaceae</taxon>
        <taxon>Stigmatella</taxon>
    </lineage>
</organism>
<dbReference type="Proteomes" id="UP000182719">
    <property type="component" value="Unassembled WGS sequence"/>
</dbReference>
<feature type="compositionally biased region" description="Pro residues" evidence="1">
    <location>
        <begin position="53"/>
        <end position="69"/>
    </location>
</feature>
<dbReference type="NCBIfam" id="TIGR04565">
    <property type="entry name" value="OMP_myx_plus"/>
    <property type="match status" value="1"/>
</dbReference>
<sequence length="275" mass="29302">MNRLKAILLALCFGPALALAQSQEGMGLDLSGSDANQAEESQTEETPLAAETPPAPEAAPPAAEPPPEPVAVSTDVTLDDRVKSVQRKVYLKKGRFELTPQVSFSINDPYYSKLGASLRGAYYFADTLAVAVRGSVMQVIPSEDVRIAKRSFQSAIYNSVPNWAAMGDVEWSPLYGKVAFLNSILHFDGYLVGGLGVVQTETSSLPGRGLNIATDLGVGLRFVAKDFLAVNTSLINTSYVDQPLGTSKGALQNVMTINAGISLFFPLQSTGREGE</sequence>
<feature type="region of interest" description="Disordered" evidence="1">
    <location>
        <begin position="28"/>
        <end position="72"/>
    </location>
</feature>
<evidence type="ECO:0000256" key="2">
    <source>
        <dbReference type="SAM" id="SignalP"/>
    </source>
</evidence>
<proteinExistence type="predicted"/>
<dbReference type="InterPro" id="IPR030820">
    <property type="entry name" value="OMP_myx_plus_Proteobacteria"/>
</dbReference>